<accession>A0ABV9JKK0</accession>
<dbReference type="RefSeq" id="WP_377333466.1">
    <property type="nucleotide sequence ID" value="NZ_JBHSGB010000006.1"/>
</dbReference>
<comment type="caution">
    <text evidence="1">The sequence shown here is derived from an EMBL/GenBank/DDBJ whole genome shotgun (WGS) entry which is preliminary data.</text>
</comment>
<evidence type="ECO:0008006" key="3">
    <source>
        <dbReference type="Google" id="ProtNLM"/>
    </source>
</evidence>
<organism evidence="1 2">
    <name type="scientific">Rheinheimera marina</name>
    <dbReference type="NCBI Taxonomy" id="1774958"/>
    <lineage>
        <taxon>Bacteria</taxon>
        <taxon>Pseudomonadati</taxon>
        <taxon>Pseudomonadota</taxon>
        <taxon>Gammaproteobacteria</taxon>
        <taxon>Chromatiales</taxon>
        <taxon>Chromatiaceae</taxon>
        <taxon>Rheinheimera</taxon>
    </lineage>
</organism>
<evidence type="ECO:0000313" key="1">
    <source>
        <dbReference type="EMBL" id="MFC4654786.1"/>
    </source>
</evidence>
<protein>
    <recommendedName>
        <fullName evidence="3">Preprotein translocase subunit SecB</fullName>
    </recommendedName>
</protein>
<dbReference type="EMBL" id="JBHSGB010000006">
    <property type="protein sequence ID" value="MFC4654786.1"/>
    <property type="molecule type" value="Genomic_DNA"/>
</dbReference>
<evidence type="ECO:0000313" key="2">
    <source>
        <dbReference type="Proteomes" id="UP001595962"/>
    </source>
</evidence>
<proteinExistence type="predicted"/>
<dbReference type="Proteomes" id="UP001595962">
    <property type="component" value="Unassembled WGS sequence"/>
</dbReference>
<name>A0ABV9JKK0_9GAMM</name>
<reference evidence="2" key="1">
    <citation type="journal article" date="2019" name="Int. J. Syst. Evol. Microbiol.">
        <title>The Global Catalogue of Microorganisms (GCM) 10K type strain sequencing project: providing services to taxonomists for standard genome sequencing and annotation.</title>
        <authorList>
            <consortium name="The Broad Institute Genomics Platform"/>
            <consortium name="The Broad Institute Genome Sequencing Center for Infectious Disease"/>
            <person name="Wu L."/>
            <person name="Ma J."/>
        </authorList>
    </citation>
    <scope>NUCLEOTIDE SEQUENCE [LARGE SCALE GENOMIC DNA]</scope>
    <source>
        <strain evidence="2">DT28</strain>
    </source>
</reference>
<keyword evidence="2" id="KW-1185">Reference proteome</keyword>
<gene>
    <name evidence="1" type="ORF">ACFO3I_07135</name>
</gene>
<sequence length="167" mass="19063">MKVGGEAMNLLLQEAIDHLSINDVYLVHAQSSVAADSPAKYENFDLFQTQTRSALPAVSAIELKDGQHLVRVECGYGFRWVEEAEGQEPVQKACIEATFAAEYVMKKVISNEAIAEFSKKNVHHHVWPFWREFLMSQTERMRLPRVTVHMCQFGFESIEKSTEREGE</sequence>